<dbReference type="AlphaFoldDB" id="A0A839DVM1"/>
<dbReference type="SUPFAM" id="SSF81324">
    <property type="entry name" value="Voltage-gated potassium channels"/>
    <property type="match status" value="1"/>
</dbReference>
<organism evidence="2 3">
    <name type="scientific">Halosaccharopolyspora lacisalsi</name>
    <dbReference type="NCBI Taxonomy" id="1000566"/>
    <lineage>
        <taxon>Bacteria</taxon>
        <taxon>Bacillati</taxon>
        <taxon>Actinomycetota</taxon>
        <taxon>Actinomycetes</taxon>
        <taxon>Pseudonocardiales</taxon>
        <taxon>Pseudonocardiaceae</taxon>
        <taxon>Halosaccharopolyspora</taxon>
    </lineage>
</organism>
<feature type="transmembrane region" description="Helical" evidence="1">
    <location>
        <begin position="137"/>
        <end position="157"/>
    </location>
</feature>
<sequence>MSTHERSEGDDEPGWENYLEPVVLTAALCSVPAVFLATLDGLFGVLGLVLNWLSMIVLTAESVLLFWTSGDRVRWLRTHWWLVAITVAAVPAVIFTVGPVQMLRLVRVVAAIQLVRVVRLVKVVRTLRRRVRLYGRWWYAIWGGALVLAVAFLAIVLSDSTSTSRRLLDVAAEYAGWGAVGAGGALVVVLAGVAIWLLRRRRRR</sequence>
<dbReference type="Proteomes" id="UP000569329">
    <property type="component" value="Unassembled WGS sequence"/>
</dbReference>
<feature type="transmembrane region" description="Helical" evidence="1">
    <location>
        <begin position="21"/>
        <end position="39"/>
    </location>
</feature>
<accession>A0A839DVM1</accession>
<reference evidence="2 3" key="1">
    <citation type="submission" date="2020-07" db="EMBL/GenBank/DDBJ databases">
        <title>Sequencing the genomes of 1000 actinobacteria strains.</title>
        <authorList>
            <person name="Klenk H.-P."/>
        </authorList>
    </citation>
    <scope>NUCLEOTIDE SEQUENCE [LARGE SCALE GENOMIC DNA]</scope>
    <source>
        <strain evidence="2 3">DSM 45975</strain>
    </source>
</reference>
<protein>
    <submittedName>
        <fullName evidence="2">Mn2+/Fe2+ NRAMP family transporter</fullName>
    </submittedName>
</protein>
<evidence type="ECO:0000256" key="1">
    <source>
        <dbReference type="SAM" id="Phobius"/>
    </source>
</evidence>
<proteinExistence type="predicted"/>
<keyword evidence="1" id="KW-1133">Transmembrane helix</keyword>
<dbReference type="Gene3D" id="1.10.287.70">
    <property type="match status" value="1"/>
</dbReference>
<dbReference type="EMBL" id="JACGWZ010000001">
    <property type="protein sequence ID" value="MBA8823335.1"/>
    <property type="molecule type" value="Genomic_DNA"/>
</dbReference>
<evidence type="ECO:0000313" key="3">
    <source>
        <dbReference type="Proteomes" id="UP000569329"/>
    </source>
</evidence>
<evidence type="ECO:0000313" key="2">
    <source>
        <dbReference type="EMBL" id="MBA8823335.1"/>
    </source>
</evidence>
<feature type="transmembrane region" description="Helical" evidence="1">
    <location>
        <begin position="177"/>
        <end position="198"/>
    </location>
</feature>
<keyword evidence="3" id="KW-1185">Reference proteome</keyword>
<keyword evidence="1" id="KW-0812">Transmembrane</keyword>
<dbReference type="RefSeq" id="WP_182542663.1">
    <property type="nucleotide sequence ID" value="NZ_JACGWZ010000001.1"/>
</dbReference>
<comment type="caution">
    <text evidence="2">The sequence shown here is derived from an EMBL/GenBank/DDBJ whole genome shotgun (WGS) entry which is preliminary data.</text>
</comment>
<feature type="transmembrane region" description="Helical" evidence="1">
    <location>
        <begin position="79"/>
        <end position="99"/>
    </location>
</feature>
<keyword evidence="1" id="KW-0472">Membrane</keyword>
<feature type="transmembrane region" description="Helical" evidence="1">
    <location>
        <begin position="45"/>
        <end position="67"/>
    </location>
</feature>
<name>A0A839DVM1_9PSEU</name>
<gene>
    <name evidence="2" type="ORF">FHX42_000664</name>
</gene>